<name>A0ABU5ZME9_9BACL</name>
<dbReference type="Pfam" id="PF25137">
    <property type="entry name" value="ADH_Fe_C"/>
    <property type="match status" value="1"/>
</dbReference>
<dbReference type="InterPro" id="IPR039697">
    <property type="entry name" value="Alcohol_dehydrogenase_Fe"/>
</dbReference>
<dbReference type="Gene3D" id="1.20.1090.10">
    <property type="entry name" value="Dehydroquinate synthase-like - alpha domain"/>
    <property type="match status" value="1"/>
</dbReference>
<dbReference type="Gene3D" id="3.40.50.1970">
    <property type="match status" value="1"/>
</dbReference>
<dbReference type="PANTHER" id="PTHR11496:SF102">
    <property type="entry name" value="ALCOHOL DEHYDROGENASE 4"/>
    <property type="match status" value="1"/>
</dbReference>
<accession>A0ABU5ZME9</accession>
<reference evidence="5" key="1">
    <citation type="submission" date="2023-12" db="EMBL/GenBank/DDBJ databases">
        <title>Fervidustalea candida gen. nov., sp. nov., a novel member of the family Paenibacillaceae isolated from a geothermal area.</title>
        <authorList>
            <person name="Li W.-J."/>
            <person name="Jiao J.-Y."/>
            <person name="Chen Y."/>
        </authorList>
    </citation>
    <scope>NUCLEOTIDE SEQUENCE</scope>
    <source>
        <strain evidence="5">SYSU GA230002</strain>
    </source>
</reference>
<protein>
    <submittedName>
        <fullName evidence="5">Iron-containing alcohol dehydrogenase</fullName>
        <ecNumber evidence="5">1.1.1.-</ecNumber>
    </submittedName>
</protein>
<comment type="caution">
    <text evidence="5">The sequence shown here is derived from an EMBL/GenBank/DDBJ whole genome shotgun (WGS) entry which is preliminary data.</text>
</comment>
<keyword evidence="2 5" id="KW-0560">Oxidoreductase</keyword>
<feature type="domain" description="Alcohol dehydrogenase iron-type/glycerol dehydrogenase GldA" evidence="3">
    <location>
        <begin position="11"/>
        <end position="176"/>
    </location>
</feature>
<dbReference type="EMBL" id="JAYJLD010000045">
    <property type="protein sequence ID" value="MEB3103692.1"/>
    <property type="molecule type" value="Genomic_DNA"/>
</dbReference>
<evidence type="ECO:0000256" key="2">
    <source>
        <dbReference type="ARBA" id="ARBA00023002"/>
    </source>
</evidence>
<sequence length="383" mass="41187">MTSFQYLFLAQEVIFGPGSLGNLKNIVDRYGWKRLMICTTPSMLSRQEFAAFCENLSDRLAVVYGTVRPHVLEAQLSEALELAKKKGVDAVIGMGGGSPIGMAKAISHTLEQETQEIGRSSLPTDQPRVPVIAVPTTYAGSEMTPVYGVTRLQNGVIRKVTVKDAKVTPKVTLYDPELTLTLPPSITAGTGMNAVAHCIEALYSISKNPLSTAAAYHGLQLISRSLVRCVKAGDDLEARTEMMQGAFLAGGALSNVAMGLHHGICHVLGGTTGISHGDANSVMLPHVIRFNLDTAPHELAMAAEAIGVKRDGSSPEAAAIAAADQLEQWAQEMGMPRRLRELGVGNNQLPELAELAYKNQTVHNNPKKITDKEQLLELLELAW</sequence>
<dbReference type="Proteomes" id="UP001310386">
    <property type="component" value="Unassembled WGS sequence"/>
</dbReference>
<comment type="similarity">
    <text evidence="1">Belongs to the iron-containing alcohol dehydrogenase family.</text>
</comment>
<dbReference type="InterPro" id="IPR001670">
    <property type="entry name" value="ADH_Fe/GldA"/>
</dbReference>
<dbReference type="GO" id="GO:0016491">
    <property type="term" value="F:oxidoreductase activity"/>
    <property type="evidence" value="ECO:0007669"/>
    <property type="project" value="UniProtKB-KW"/>
</dbReference>
<evidence type="ECO:0000256" key="1">
    <source>
        <dbReference type="ARBA" id="ARBA00007358"/>
    </source>
</evidence>
<dbReference type="CDD" id="cd08551">
    <property type="entry name" value="Fe-ADH"/>
    <property type="match status" value="1"/>
</dbReference>
<proteinExistence type="inferred from homology"/>
<dbReference type="InterPro" id="IPR056798">
    <property type="entry name" value="ADH_Fe_C"/>
</dbReference>
<gene>
    <name evidence="5" type="ORF">VF724_18815</name>
</gene>
<dbReference type="RefSeq" id="WP_371755819.1">
    <property type="nucleotide sequence ID" value="NZ_JAYJLD010000045.1"/>
</dbReference>
<evidence type="ECO:0000259" key="4">
    <source>
        <dbReference type="Pfam" id="PF25137"/>
    </source>
</evidence>
<evidence type="ECO:0000259" key="3">
    <source>
        <dbReference type="Pfam" id="PF00465"/>
    </source>
</evidence>
<dbReference type="EC" id="1.1.1.-" evidence="5"/>
<keyword evidence="6" id="KW-1185">Reference proteome</keyword>
<dbReference type="Pfam" id="PF00465">
    <property type="entry name" value="Fe-ADH"/>
    <property type="match status" value="1"/>
</dbReference>
<evidence type="ECO:0000313" key="6">
    <source>
        <dbReference type="Proteomes" id="UP001310386"/>
    </source>
</evidence>
<feature type="domain" description="Fe-containing alcohol dehydrogenase-like C-terminal" evidence="4">
    <location>
        <begin position="187"/>
        <end position="382"/>
    </location>
</feature>
<dbReference type="PANTHER" id="PTHR11496">
    <property type="entry name" value="ALCOHOL DEHYDROGENASE"/>
    <property type="match status" value="1"/>
</dbReference>
<dbReference type="SUPFAM" id="SSF56796">
    <property type="entry name" value="Dehydroquinate synthase-like"/>
    <property type="match status" value="1"/>
</dbReference>
<organism evidence="5 6">
    <name type="scientific">Ferviditalea candida</name>
    <dbReference type="NCBI Taxonomy" id="3108399"/>
    <lineage>
        <taxon>Bacteria</taxon>
        <taxon>Bacillati</taxon>
        <taxon>Bacillota</taxon>
        <taxon>Bacilli</taxon>
        <taxon>Bacillales</taxon>
        <taxon>Paenibacillaceae</taxon>
        <taxon>Ferviditalea</taxon>
    </lineage>
</organism>
<evidence type="ECO:0000313" key="5">
    <source>
        <dbReference type="EMBL" id="MEB3103692.1"/>
    </source>
</evidence>